<reference evidence="1 2" key="1">
    <citation type="submission" date="2018-10" db="EMBL/GenBank/DDBJ databases">
        <title>Genomic Encyclopedia of Archaeal and Bacterial Type Strains, Phase II (KMG-II): from individual species to whole genera.</title>
        <authorList>
            <person name="Goeker M."/>
        </authorList>
    </citation>
    <scope>NUCLEOTIDE SEQUENCE [LARGE SCALE GENOMIC DNA]</scope>
    <source>
        <strain evidence="1 2">DSM 18602</strain>
    </source>
</reference>
<dbReference type="OrthoDB" id="963750at2"/>
<proteinExistence type="predicted"/>
<keyword evidence="2" id="KW-1185">Reference proteome</keyword>
<dbReference type="RefSeq" id="WP_121198829.1">
    <property type="nucleotide sequence ID" value="NZ_RBKU01000001.1"/>
</dbReference>
<protein>
    <submittedName>
        <fullName evidence="1">Uncharacterized protein</fullName>
    </submittedName>
</protein>
<dbReference type="AlphaFoldDB" id="A0A495J2W1"/>
<evidence type="ECO:0000313" key="2">
    <source>
        <dbReference type="Proteomes" id="UP000268007"/>
    </source>
</evidence>
<accession>A0A495J2W1</accession>
<gene>
    <name evidence="1" type="ORF">BDD43_3520</name>
</gene>
<dbReference type="Proteomes" id="UP000268007">
    <property type="component" value="Unassembled WGS sequence"/>
</dbReference>
<sequence>MGIPAKQIFPWQKSIFIKEKESSFKNFISKLVVPTNFYAIEKKVDYLSTAFDRYNEALTENVPIERRIANAMMGIEALLSNDTQELSFKMQTRTSKILGILGFEPLLVRSHLSKAYSIRSKFAHGGYLTDGDKSKFIQEFTSIDSYGVIIINYVRMVLVTSIAIGLNKNTLISLVDDSFIDDTKAAELKSKLENVKELVI</sequence>
<evidence type="ECO:0000313" key="1">
    <source>
        <dbReference type="EMBL" id="RKR83315.1"/>
    </source>
</evidence>
<comment type="caution">
    <text evidence="1">The sequence shown here is derived from an EMBL/GenBank/DDBJ whole genome shotgun (WGS) entry which is preliminary data.</text>
</comment>
<dbReference type="EMBL" id="RBKU01000001">
    <property type="protein sequence ID" value="RKR83315.1"/>
    <property type="molecule type" value="Genomic_DNA"/>
</dbReference>
<name>A0A495J2W1_9SPHI</name>
<organism evidence="1 2">
    <name type="scientific">Mucilaginibacter gracilis</name>
    <dbReference type="NCBI Taxonomy" id="423350"/>
    <lineage>
        <taxon>Bacteria</taxon>
        <taxon>Pseudomonadati</taxon>
        <taxon>Bacteroidota</taxon>
        <taxon>Sphingobacteriia</taxon>
        <taxon>Sphingobacteriales</taxon>
        <taxon>Sphingobacteriaceae</taxon>
        <taxon>Mucilaginibacter</taxon>
    </lineage>
</organism>